<feature type="domain" description="Glucose-6-phosphate dehydrogenase assembly protein OpcA N-terminal" evidence="1">
    <location>
        <begin position="52"/>
        <end position="157"/>
    </location>
</feature>
<feature type="domain" description="Glucose-6-phosphate dehydrogenase assembly protein OpcA C-terminal" evidence="2">
    <location>
        <begin position="162"/>
        <end position="291"/>
    </location>
</feature>
<dbReference type="InterPro" id="IPR004555">
    <property type="entry name" value="G6PDH_assembly_OpcA"/>
</dbReference>
<dbReference type="KEGG" id="prv:G7070_12915"/>
<evidence type="ECO:0000259" key="2">
    <source>
        <dbReference type="Pfam" id="PF20171"/>
    </source>
</evidence>
<accession>A0A6G7Y7X4</accession>
<dbReference type="RefSeq" id="WP_166234065.1">
    <property type="nucleotide sequence ID" value="NZ_CP049865.1"/>
</dbReference>
<name>A0A6G7Y7X4_9ACTN</name>
<organism evidence="3 4">
    <name type="scientific">Propioniciclava coleopterorum</name>
    <dbReference type="NCBI Taxonomy" id="2714937"/>
    <lineage>
        <taxon>Bacteria</taxon>
        <taxon>Bacillati</taxon>
        <taxon>Actinomycetota</taxon>
        <taxon>Actinomycetes</taxon>
        <taxon>Propionibacteriales</taxon>
        <taxon>Propionibacteriaceae</taxon>
        <taxon>Propioniciclava</taxon>
    </lineage>
</organism>
<reference evidence="3 4" key="1">
    <citation type="submission" date="2020-03" db="EMBL/GenBank/DDBJ databases">
        <title>Propioniciclava sp. nov., isolated from Hydrophilus acuminatus.</title>
        <authorList>
            <person name="Hyun D.-W."/>
            <person name="Bae J.-W."/>
        </authorList>
    </citation>
    <scope>NUCLEOTIDE SEQUENCE [LARGE SCALE GENOMIC DNA]</scope>
    <source>
        <strain evidence="3 4">HDW11</strain>
    </source>
</reference>
<dbReference type="PANTHER" id="PTHR38658">
    <property type="entry name" value="OXPP CYCLE PROTEIN OPCA-RELATED"/>
    <property type="match status" value="1"/>
</dbReference>
<evidence type="ECO:0000313" key="3">
    <source>
        <dbReference type="EMBL" id="QIK72994.1"/>
    </source>
</evidence>
<protein>
    <submittedName>
        <fullName evidence="3">Glucose-6-phosphate dehydrogenase assembly protein OpcA</fullName>
    </submittedName>
</protein>
<keyword evidence="4" id="KW-1185">Reference proteome</keyword>
<evidence type="ECO:0000259" key="1">
    <source>
        <dbReference type="Pfam" id="PF10128"/>
    </source>
</evidence>
<gene>
    <name evidence="3" type="ORF">G7070_12915</name>
</gene>
<proteinExistence type="predicted"/>
<dbReference type="Pfam" id="PF10128">
    <property type="entry name" value="OpcA_G6PD_assem"/>
    <property type="match status" value="1"/>
</dbReference>
<dbReference type="InterPro" id="IPR046801">
    <property type="entry name" value="OpcA_G6PD_N"/>
</dbReference>
<evidence type="ECO:0000313" key="4">
    <source>
        <dbReference type="Proteomes" id="UP000501058"/>
    </source>
</evidence>
<sequence>MIKTIKGTTSAGIQTAISEIRHNLGAASGMVFTLLVMPQPSDVDEVMDACLEAGREHPSRIILATDGSSRSDRMDAEIQVGEGIPGEVITLKFHGEVAQHKASALLPLLLPDSPVIAWWPGQSPAHPSQDPVGALASRRITDAMGEDDPVAGLVARAGCLAPGDTDLTWTRLTPWRALLASALDQPRGTVKSASVHAADGNAPGLLLAAWLRSRLGTEVRFEPNAGPGITEVTLTTDEGEIKVARTDGKMATFAAPGSPTLAVALRRRDIAALITEELRVLEADHVFAASMAELAADESLAELTQGV</sequence>
<dbReference type="Pfam" id="PF20171">
    <property type="entry name" value="OpcA_G6PD_C"/>
    <property type="match status" value="1"/>
</dbReference>
<dbReference type="EMBL" id="CP049865">
    <property type="protein sequence ID" value="QIK72994.1"/>
    <property type="molecule type" value="Genomic_DNA"/>
</dbReference>
<dbReference type="AlphaFoldDB" id="A0A6G7Y7X4"/>
<dbReference type="Proteomes" id="UP000501058">
    <property type="component" value="Chromosome"/>
</dbReference>
<dbReference type="InterPro" id="IPR046802">
    <property type="entry name" value="OpcA_G6PD_C"/>
</dbReference>
<dbReference type="PANTHER" id="PTHR38658:SF1">
    <property type="entry name" value="OXPP CYCLE PROTEIN OPCA-RELATED"/>
    <property type="match status" value="1"/>
</dbReference>